<keyword evidence="3" id="KW-1185">Reference proteome</keyword>
<name>A0AAN8ZVX5_HALRR</name>
<comment type="caution">
    <text evidence="2">The sequence shown here is derived from an EMBL/GenBank/DDBJ whole genome shotgun (WGS) entry which is preliminary data.</text>
</comment>
<dbReference type="GO" id="GO:0045211">
    <property type="term" value="C:postsynaptic membrane"/>
    <property type="evidence" value="ECO:0007669"/>
    <property type="project" value="TreeGrafter"/>
</dbReference>
<dbReference type="AlphaFoldDB" id="A0AAN8ZVX5"/>
<dbReference type="SMART" id="SM00102">
    <property type="entry name" value="ADF"/>
    <property type="match status" value="1"/>
</dbReference>
<dbReference type="InterPro" id="IPR029006">
    <property type="entry name" value="ADF-H/Gelsolin-like_dom_sf"/>
</dbReference>
<dbReference type="GO" id="GO:0005884">
    <property type="term" value="C:actin filament"/>
    <property type="evidence" value="ECO:0007669"/>
    <property type="project" value="TreeGrafter"/>
</dbReference>
<dbReference type="GO" id="GO:0048812">
    <property type="term" value="P:neuron projection morphogenesis"/>
    <property type="evidence" value="ECO:0007669"/>
    <property type="project" value="TreeGrafter"/>
</dbReference>
<organism evidence="2 3">
    <name type="scientific">Halocaridina rubra</name>
    <name type="common">Hawaiian red shrimp</name>
    <dbReference type="NCBI Taxonomy" id="373956"/>
    <lineage>
        <taxon>Eukaryota</taxon>
        <taxon>Metazoa</taxon>
        <taxon>Ecdysozoa</taxon>
        <taxon>Arthropoda</taxon>
        <taxon>Crustacea</taxon>
        <taxon>Multicrustacea</taxon>
        <taxon>Malacostraca</taxon>
        <taxon>Eumalacostraca</taxon>
        <taxon>Eucarida</taxon>
        <taxon>Decapoda</taxon>
        <taxon>Pleocyemata</taxon>
        <taxon>Caridea</taxon>
        <taxon>Atyoidea</taxon>
        <taxon>Atyidae</taxon>
        <taxon>Halocaridina</taxon>
    </lineage>
</organism>
<dbReference type="PANTHER" id="PTHR10829:SF25">
    <property type="entry name" value="DREBRIN-LIKE PROTEIN"/>
    <property type="match status" value="1"/>
</dbReference>
<dbReference type="GO" id="GO:0030864">
    <property type="term" value="C:cortical actin cytoskeleton"/>
    <property type="evidence" value="ECO:0007669"/>
    <property type="project" value="TreeGrafter"/>
</dbReference>
<protein>
    <recommendedName>
        <fullName evidence="1">ADF-H domain-containing protein</fullName>
    </recommendedName>
</protein>
<evidence type="ECO:0000313" key="2">
    <source>
        <dbReference type="EMBL" id="KAK7065738.1"/>
    </source>
</evidence>
<dbReference type="PROSITE" id="PS51263">
    <property type="entry name" value="ADF_H"/>
    <property type="match status" value="1"/>
</dbReference>
<dbReference type="GO" id="GO:0030027">
    <property type="term" value="C:lamellipodium"/>
    <property type="evidence" value="ECO:0007669"/>
    <property type="project" value="TreeGrafter"/>
</dbReference>
<dbReference type="GO" id="GO:0030833">
    <property type="term" value="P:regulation of actin filament polymerization"/>
    <property type="evidence" value="ECO:0007669"/>
    <property type="project" value="TreeGrafter"/>
</dbReference>
<proteinExistence type="predicted"/>
<dbReference type="GO" id="GO:0051015">
    <property type="term" value="F:actin filament binding"/>
    <property type="evidence" value="ECO:0007669"/>
    <property type="project" value="TreeGrafter"/>
</dbReference>
<dbReference type="GO" id="GO:0014069">
    <property type="term" value="C:postsynaptic density"/>
    <property type="evidence" value="ECO:0007669"/>
    <property type="project" value="TreeGrafter"/>
</dbReference>
<gene>
    <name evidence="2" type="ORF">SK128_008074</name>
</gene>
<reference evidence="2 3" key="1">
    <citation type="submission" date="2023-11" db="EMBL/GenBank/DDBJ databases">
        <title>Halocaridina rubra genome assembly.</title>
        <authorList>
            <person name="Smith C."/>
        </authorList>
    </citation>
    <scope>NUCLEOTIDE SEQUENCE [LARGE SCALE GENOMIC DNA]</scope>
    <source>
        <strain evidence="2">EP-1</strain>
        <tissue evidence="2">Whole</tissue>
    </source>
</reference>
<dbReference type="Proteomes" id="UP001381693">
    <property type="component" value="Unassembled WGS sequence"/>
</dbReference>
<feature type="domain" description="ADF-H" evidence="1">
    <location>
        <begin position="1"/>
        <end position="101"/>
    </location>
</feature>
<dbReference type="EMBL" id="JAXCGZ010019970">
    <property type="protein sequence ID" value="KAK7065738.1"/>
    <property type="molecule type" value="Genomic_DNA"/>
</dbReference>
<dbReference type="GO" id="GO:0030427">
    <property type="term" value="C:site of polarized growth"/>
    <property type="evidence" value="ECO:0007669"/>
    <property type="project" value="TreeGrafter"/>
</dbReference>
<evidence type="ECO:0000313" key="3">
    <source>
        <dbReference type="Proteomes" id="UP001381693"/>
    </source>
</evidence>
<dbReference type="InterPro" id="IPR002108">
    <property type="entry name" value="ADF-H"/>
</dbReference>
<feature type="non-terminal residue" evidence="2">
    <location>
        <position position="123"/>
    </location>
</feature>
<dbReference type="GO" id="GO:0045773">
    <property type="term" value="P:positive regulation of axon extension"/>
    <property type="evidence" value="ECO:0007669"/>
    <property type="project" value="TreeGrafter"/>
</dbReference>
<evidence type="ECO:0000259" key="1">
    <source>
        <dbReference type="PROSITE" id="PS51263"/>
    </source>
</evidence>
<dbReference type="SUPFAM" id="SSF55753">
    <property type="entry name" value="Actin depolymerizing proteins"/>
    <property type="match status" value="1"/>
</dbReference>
<dbReference type="Gene3D" id="3.40.20.10">
    <property type="entry name" value="Severin"/>
    <property type="match status" value="1"/>
</dbReference>
<dbReference type="GO" id="GO:0098974">
    <property type="term" value="P:postsynaptic actin cytoskeleton organization"/>
    <property type="evidence" value="ECO:0007669"/>
    <property type="project" value="TreeGrafter"/>
</dbReference>
<dbReference type="Pfam" id="PF00241">
    <property type="entry name" value="Cofilin_ADF"/>
    <property type="match status" value="1"/>
</dbReference>
<dbReference type="PANTHER" id="PTHR10829">
    <property type="entry name" value="CORTACTIN AND DREBRIN"/>
    <property type="match status" value="1"/>
</dbReference>
<accession>A0AAN8ZVX5</accession>
<dbReference type="GO" id="GO:0030425">
    <property type="term" value="C:dendrite"/>
    <property type="evidence" value="ECO:0007669"/>
    <property type="project" value="TreeGrafter"/>
</dbReference>
<sequence>MLGLPVLFVFLDLYEDGLEEMAEDLNSSKIMYAVVRVTDPNTTRPKIVLINWQGEGAPNLRKGTCARHLSDLHRLLRGIHVTINARNEEEVEPEVVMAAVLKASATTYNFNERSEINDKTVPV</sequence>